<dbReference type="EMBL" id="CP068108">
    <property type="protein sequence ID" value="QQU01982.1"/>
    <property type="molecule type" value="Genomic_DNA"/>
</dbReference>
<evidence type="ECO:0000259" key="2">
    <source>
        <dbReference type="PROSITE" id="PS50093"/>
    </source>
</evidence>
<dbReference type="InterPro" id="IPR022409">
    <property type="entry name" value="PKD/Chitinase_dom"/>
</dbReference>
<evidence type="ECO:0000313" key="3">
    <source>
        <dbReference type="EMBL" id="QQU01982.1"/>
    </source>
</evidence>
<dbReference type="OrthoDB" id="622252at2"/>
<name>A0A9Q7EA49_MYROD</name>
<protein>
    <submittedName>
        <fullName evidence="3">PKD domain-containing protein</fullName>
    </submittedName>
</protein>
<feature type="domain" description="PKD" evidence="2">
    <location>
        <begin position="230"/>
        <end position="267"/>
    </location>
</feature>
<dbReference type="CDD" id="cd00146">
    <property type="entry name" value="PKD"/>
    <property type="match status" value="3"/>
</dbReference>
<feature type="signal peptide" evidence="1">
    <location>
        <begin position="1"/>
        <end position="21"/>
    </location>
</feature>
<reference evidence="3 4" key="1">
    <citation type="submission" date="2021-01" db="EMBL/GenBank/DDBJ databases">
        <title>FDA dAtabase for Regulatory Grade micrObial Sequences (FDA-ARGOS): Supporting development and validation of Infectious Disease Dx tests.</title>
        <authorList>
            <person name="Sproer C."/>
            <person name="Gronow S."/>
            <person name="Severitt S."/>
            <person name="Schroder I."/>
            <person name="Tallon L."/>
            <person name="Sadzewicz L."/>
            <person name="Zhao X."/>
            <person name="Boylan J."/>
            <person name="Ott S."/>
            <person name="Bowen H."/>
            <person name="Vavikolanu K."/>
            <person name="Mehta A."/>
            <person name="Aluvathingal J."/>
            <person name="Nadendla S."/>
            <person name="Lowell S."/>
            <person name="Myers T."/>
            <person name="Yan Y."/>
            <person name="Sichtig H."/>
        </authorList>
    </citation>
    <scope>NUCLEOTIDE SEQUENCE [LARGE SCALE GENOMIC DNA]</scope>
    <source>
        <strain evidence="3 4">FDAARGOS_1131</strain>
    </source>
</reference>
<dbReference type="AlphaFoldDB" id="A0A9Q7EA49"/>
<evidence type="ECO:0000256" key="1">
    <source>
        <dbReference type="SAM" id="SignalP"/>
    </source>
</evidence>
<evidence type="ECO:0000313" key="4">
    <source>
        <dbReference type="Proteomes" id="UP000596202"/>
    </source>
</evidence>
<dbReference type="PROSITE" id="PS51257">
    <property type="entry name" value="PROKAR_LIPOPROTEIN"/>
    <property type="match status" value="1"/>
</dbReference>
<dbReference type="SUPFAM" id="SSF49299">
    <property type="entry name" value="PKD domain"/>
    <property type="match status" value="3"/>
</dbReference>
<keyword evidence="1" id="KW-0732">Signal</keyword>
<dbReference type="Gene3D" id="2.60.40.10">
    <property type="entry name" value="Immunoglobulins"/>
    <property type="match status" value="3"/>
</dbReference>
<feature type="chain" id="PRO_5040408326" evidence="1">
    <location>
        <begin position="22"/>
        <end position="453"/>
    </location>
</feature>
<dbReference type="Pfam" id="PF00801">
    <property type="entry name" value="PKD"/>
    <property type="match status" value="2"/>
</dbReference>
<dbReference type="SMART" id="SM00089">
    <property type="entry name" value="PKD"/>
    <property type="match status" value="3"/>
</dbReference>
<accession>A0A9Q7EA49</accession>
<dbReference type="InterPro" id="IPR035986">
    <property type="entry name" value="PKD_dom_sf"/>
</dbReference>
<gene>
    <name evidence="3" type="ORF">I6I88_05290</name>
</gene>
<feature type="domain" description="PKD" evidence="2">
    <location>
        <begin position="132"/>
        <end position="196"/>
    </location>
</feature>
<sequence length="453" mass="51182">MNTKFMRYNLLLLLLVTMLQACYKENSIPVDTKFATQFKEGKESIPVYLELSNLTQGADSYYWEFEGGTPASSTLKDPEAILYTKPGVYTIRLKAENVDGEQGVYEQKIDIKDAIVISFTKEIVDSNYPPVEVKFTNTTEGVGFTYHWKFEGGTPAESKEKNPVPVVFKTPGIHKVTLTVSNGYESFTQVDQVEVQDNIALDFDWEPAFEDYDYQAPVKLQLQNKTTFAIAYEWIFEGADIQYSTQENPVVHYQQPGTYTITLKANNGKQVKEHKKQVTIVENTGLYFLNDVKLGINYSHNSGEIGAFYSTRLRRSFTAREITPELGKWIDVVFHGQDQNFIYNKFISPTQVAQYGFVPLVGATTTVVVNSQEICNCGLNFTATDFEAMRTDAPLQQLILPNSAAGQQQFNDQLPRVVLFETATGKKGAIRIKQFVKNSPSDSYILCDIKVQR</sequence>
<dbReference type="Proteomes" id="UP000596202">
    <property type="component" value="Chromosome"/>
</dbReference>
<proteinExistence type="predicted"/>
<dbReference type="InterPro" id="IPR013783">
    <property type="entry name" value="Ig-like_fold"/>
</dbReference>
<dbReference type="InterPro" id="IPR000601">
    <property type="entry name" value="PKD_dom"/>
</dbReference>
<dbReference type="PROSITE" id="PS50093">
    <property type="entry name" value="PKD"/>
    <property type="match status" value="2"/>
</dbReference>
<organism evidence="3 4">
    <name type="scientific">Myroides odoratus</name>
    <name type="common">Flavobacterium odoratum</name>
    <dbReference type="NCBI Taxonomy" id="256"/>
    <lineage>
        <taxon>Bacteria</taxon>
        <taxon>Pseudomonadati</taxon>
        <taxon>Bacteroidota</taxon>
        <taxon>Flavobacteriia</taxon>
        <taxon>Flavobacteriales</taxon>
        <taxon>Flavobacteriaceae</taxon>
        <taxon>Myroides</taxon>
    </lineage>
</organism>